<evidence type="ECO:0000256" key="1">
    <source>
        <dbReference type="ARBA" id="ARBA00023015"/>
    </source>
</evidence>
<evidence type="ECO:0000313" key="6">
    <source>
        <dbReference type="Proteomes" id="UP000585050"/>
    </source>
</evidence>
<dbReference type="PANTHER" id="PTHR47893:SF1">
    <property type="entry name" value="REGULATORY PROTEIN PCHR"/>
    <property type="match status" value="1"/>
</dbReference>
<keyword evidence="1" id="KW-0805">Transcription regulation</keyword>
<dbReference type="Proteomes" id="UP000585050">
    <property type="component" value="Unassembled WGS sequence"/>
</dbReference>
<dbReference type="InterPro" id="IPR020449">
    <property type="entry name" value="Tscrpt_reg_AraC-type_HTH"/>
</dbReference>
<gene>
    <name evidence="5" type="ORF">HGP29_25990</name>
</gene>
<dbReference type="GO" id="GO:0043565">
    <property type="term" value="F:sequence-specific DNA binding"/>
    <property type="evidence" value="ECO:0007669"/>
    <property type="project" value="InterPro"/>
</dbReference>
<dbReference type="SMART" id="SM00342">
    <property type="entry name" value="HTH_ARAC"/>
    <property type="match status" value="1"/>
</dbReference>
<dbReference type="PANTHER" id="PTHR47893">
    <property type="entry name" value="REGULATORY PROTEIN PCHR"/>
    <property type="match status" value="1"/>
</dbReference>
<dbReference type="SUPFAM" id="SSF46689">
    <property type="entry name" value="Homeodomain-like"/>
    <property type="match status" value="2"/>
</dbReference>
<dbReference type="Gene3D" id="1.10.10.60">
    <property type="entry name" value="Homeodomain-like"/>
    <property type="match status" value="1"/>
</dbReference>
<dbReference type="RefSeq" id="WP_168885392.1">
    <property type="nucleotide sequence ID" value="NZ_JABAIL010000014.1"/>
</dbReference>
<sequence>MNSELSKALLAWNQVFDGRIDGDILSFNNEKGKGKVIAYDFDDNLQALQFKFKLNTPLTCSGKKMNEINEYVPIFFGEPVEQSLEIEQQLEKGEGFSKEDFSINSQGAFATNTKDTINWEFSDARELTFLSIRLKKEHFIKLIQRSERLIQLFDFDDSFYIFEEFDPIMFGMFNRSFALLEDETLIYKKELVEACVRHLFATFFTKVSEREELLASNKYPVNTKAVFIARTILKNQLDKPIHIEDLSRECGLSGSRLRALFKQVFGTTIHQYHQDVRLDKARTYLTQGEKSMSMIAMDLGFSSASHFSAVFKKQYHMTPREFKEDLKQRKF</sequence>
<dbReference type="AlphaFoldDB" id="A0A7X8XZ28"/>
<dbReference type="InterPro" id="IPR018060">
    <property type="entry name" value="HTH_AraC"/>
</dbReference>
<dbReference type="PRINTS" id="PR00032">
    <property type="entry name" value="HTHARAC"/>
</dbReference>
<organism evidence="5 6">
    <name type="scientific">Flammeovirga agarivorans</name>
    <dbReference type="NCBI Taxonomy" id="2726742"/>
    <lineage>
        <taxon>Bacteria</taxon>
        <taxon>Pseudomonadati</taxon>
        <taxon>Bacteroidota</taxon>
        <taxon>Cytophagia</taxon>
        <taxon>Cytophagales</taxon>
        <taxon>Flammeovirgaceae</taxon>
        <taxon>Flammeovirga</taxon>
    </lineage>
</organism>
<dbReference type="InterPro" id="IPR053142">
    <property type="entry name" value="PchR_regulatory_protein"/>
</dbReference>
<name>A0A7X8XZ28_9BACT</name>
<dbReference type="GO" id="GO:0003700">
    <property type="term" value="F:DNA-binding transcription factor activity"/>
    <property type="evidence" value="ECO:0007669"/>
    <property type="project" value="InterPro"/>
</dbReference>
<evidence type="ECO:0000313" key="5">
    <source>
        <dbReference type="EMBL" id="NLR94683.1"/>
    </source>
</evidence>
<protein>
    <submittedName>
        <fullName evidence="5">Helix-turn-helix transcriptional regulator</fullName>
    </submittedName>
</protein>
<dbReference type="PROSITE" id="PS01124">
    <property type="entry name" value="HTH_ARAC_FAMILY_2"/>
    <property type="match status" value="1"/>
</dbReference>
<evidence type="ECO:0000256" key="3">
    <source>
        <dbReference type="ARBA" id="ARBA00023163"/>
    </source>
</evidence>
<keyword evidence="6" id="KW-1185">Reference proteome</keyword>
<dbReference type="InterPro" id="IPR009057">
    <property type="entry name" value="Homeodomain-like_sf"/>
</dbReference>
<dbReference type="Pfam" id="PF12833">
    <property type="entry name" value="HTH_18"/>
    <property type="match status" value="1"/>
</dbReference>
<proteinExistence type="predicted"/>
<accession>A0A7X8XZ28</accession>
<keyword evidence="2" id="KW-0238">DNA-binding</keyword>
<evidence type="ECO:0000259" key="4">
    <source>
        <dbReference type="PROSITE" id="PS01124"/>
    </source>
</evidence>
<evidence type="ECO:0000256" key="2">
    <source>
        <dbReference type="ARBA" id="ARBA00023125"/>
    </source>
</evidence>
<reference evidence="5 6" key="1">
    <citation type="submission" date="2020-04" db="EMBL/GenBank/DDBJ databases">
        <title>Flammeovirga sp. SR4, a novel species isolated from seawater.</title>
        <authorList>
            <person name="Wang X."/>
        </authorList>
    </citation>
    <scope>NUCLEOTIDE SEQUENCE [LARGE SCALE GENOMIC DNA]</scope>
    <source>
        <strain evidence="5 6">SR4</strain>
    </source>
</reference>
<comment type="caution">
    <text evidence="5">The sequence shown here is derived from an EMBL/GenBank/DDBJ whole genome shotgun (WGS) entry which is preliminary data.</text>
</comment>
<keyword evidence="3" id="KW-0804">Transcription</keyword>
<dbReference type="EMBL" id="JABAIL010000014">
    <property type="protein sequence ID" value="NLR94683.1"/>
    <property type="molecule type" value="Genomic_DNA"/>
</dbReference>
<feature type="domain" description="HTH araC/xylS-type" evidence="4">
    <location>
        <begin position="227"/>
        <end position="325"/>
    </location>
</feature>